<feature type="non-terminal residue" evidence="1">
    <location>
        <position position="105"/>
    </location>
</feature>
<name>A0A9N9E3E1_9GLOM</name>
<dbReference type="Proteomes" id="UP000789396">
    <property type="component" value="Unassembled WGS sequence"/>
</dbReference>
<organism evidence="1 2">
    <name type="scientific">Racocetra fulgida</name>
    <dbReference type="NCBI Taxonomy" id="60492"/>
    <lineage>
        <taxon>Eukaryota</taxon>
        <taxon>Fungi</taxon>
        <taxon>Fungi incertae sedis</taxon>
        <taxon>Mucoromycota</taxon>
        <taxon>Glomeromycotina</taxon>
        <taxon>Glomeromycetes</taxon>
        <taxon>Diversisporales</taxon>
        <taxon>Gigasporaceae</taxon>
        <taxon>Racocetra</taxon>
    </lineage>
</organism>
<comment type="caution">
    <text evidence="1">The sequence shown here is derived from an EMBL/GenBank/DDBJ whole genome shotgun (WGS) entry which is preliminary data.</text>
</comment>
<dbReference type="EMBL" id="CAJVPZ010015130">
    <property type="protein sequence ID" value="CAG8663472.1"/>
    <property type="molecule type" value="Genomic_DNA"/>
</dbReference>
<reference evidence="1" key="1">
    <citation type="submission" date="2021-06" db="EMBL/GenBank/DDBJ databases">
        <authorList>
            <person name="Kallberg Y."/>
            <person name="Tangrot J."/>
            <person name="Rosling A."/>
        </authorList>
    </citation>
    <scope>NUCLEOTIDE SEQUENCE</scope>
    <source>
        <strain evidence="1">IN212</strain>
    </source>
</reference>
<gene>
    <name evidence="1" type="ORF">RFULGI_LOCUS8944</name>
</gene>
<dbReference type="OrthoDB" id="2418606at2759"/>
<accession>A0A9N9E3E1</accession>
<protein>
    <submittedName>
        <fullName evidence="1">7300_t:CDS:1</fullName>
    </submittedName>
</protein>
<dbReference type="AlphaFoldDB" id="A0A9N9E3E1"/>
<evidence type="ECO:0000313" key="1">
    <source>
        <dbReference type="EMBL" id="CAG8663472.1"/>
    </source>
</evidence>
<sequence length="105" mass="11982">MSQYEEYNSTITESTTESSYFTNNSNEFLTDLSPVTHNLLKDIESISNRMEHIKINSTLACFVEYLNSEFSLLQEDIKDPIVVKTKERPSGTKCKKTGAEHAIKK</sequence>
<keyword evidence="2" id="KW-1185">Reference proteome</keyword>
<proteinExistence type="predicted"/>
<evidence type="ECO:0000313" key="2">
    <source>
        <dbReference type="Proteomes" id="UP000789396"/>
    </source>
</evidence>